<keyword evidence="2" id="KW-0012">Acyltransferase</keyword>
<keyword evidence="1 4" id="KW-0808">Transferase</keyword>
<dbReference type="SUPFAM" id="SSF55729">
    <property type="entry name" value="Acyl-CoA N-acyltransferases (Nat)"/>
    <property type="match status" value="1"/>
</dbReference>
<dbReference type="Gene3D" id="3.40.630.30">
    <property type="match status" value="1"/>
</dbReference>
<dbReference type="Proteomes" id="UP000219465">
    <property type="component" value="Unassembled WGS sequence"/>
</dbReference>
<gene>
    <name evidence="4" type="ORF">SAMN05877838_0708</name>
</gene>
<dbReference type="InterPro" id="IPR016181">
    <property type="entry name" value="Acyl_CoA_acyltransferase"/>
</dbReference>
<dbReference type="EMBL" id="OCPC01000001">
    <property type="protein sequence ID" value="SOE09414.1"/>
    <property type="molecule type" value="Genomic_DNA"/>
</dbReference>
<sequence>MTLEITVDETGDPEFAAMIEAIVDEPAARRGHPFDPVPLHLKAVDTEGRLAGGLTAHSVQRWLFVKLLGVPEEQRGSGIGRKLLAKAEEIARQRGHVGVYLDTFEFQAPRFYESLGYEECGRLPAHGGAPQRIWFAKTFDLAGGVQAQCD</sequence>
<dbReference type="GO" id="GO:0016747">
    <property type="term" value="F:acyltransferase activity, transferring groups other than amino-acyl groups"/>
    <property type="evidence" value="ECO:0007669"/>
    <property type="project" value="InterPro"/>
</dbReference>
<accession>A0A286HQK3</accession>
<evidence type="ECO:0000259" key="3">
    <source>
        <dbReference type="PROSITE" id="PS51186"/>
    </source>
</evidence>
<dbReference type="PROSITE" id="PS51186">
    <property type="entry name" value="GNAT"/>
    <property type="match status" value="1"/>
</dbReference>
<dbReference type="InterPro" id="IPR050832">
    <property type="entry name" value="Bact_Acetyltransf"/>
</dbReference>
<evidence type="ECO:0000313" key="4">
    <source>
        <dbReference type="EMBL" id="SOE09414.1"/>
    </source>
</evidence>
<name>A0A286HQK3_9HYPH</name>
<protein>
    <submittedName>
        <fullName evidence="4">Acetyltransferase (GNAT) family protein</fullName>
    </submittedName>
</protein>
<dbReference type="OrthoDB" id="9787920at2"/>
<feature type="domain" description="N-acetyltransferase" evidence="3">
    <location>
        <begin position="1"/>
        <end position="140"/>
    </location>
</feature>
<evidence type="ECO:0000256" key="2">
    <source>
        <dbReference type="ARBA" id="ARBA00023315"/>
    </source>
</evidence>
<evidence type="ECO:0000313" key="5">
    <source>
        <dbReference type="Proteomes" id="UP000219465"/>
    </source>
</evidence>
<keyword evidence="5" id="KW-1185">Reference proteome</keyword>
<dbReference type="CDD" id="cd04301">
    <property type="entry name" value="NAT_SF"/>
    <property type="match status" value="1"/>
</dbReference>
<dbReference type="Pfam" id="PF00583">
    <property type="entry name" value="Acetyltransf_1"/>
    <property type="match status" value="1"/>
</dbReference>
<dbReference type="AlphaFoldDB" id="A0A286HQK3"/>
<evidence type="ECO:0000256" key="1">
    <source>
        <dbReference type="ARBA" id="ARBA00022679"/>
    </source>
</evidence>
<dbReference type="PANTHER" id="PTHR43877">
    <property type="entry name" value="AMINOALKYLPHOSPHONATE N-ACETYLTRANSFERASE-RELATED-RELATED"/>
    <property type="match status" value="1"/>
</dbReference>
<organism evidence="4 5">
    <name type="scientific">Hoeflea halophila</name>
    <dbReference type="NCBI Taxonomy" id="714899"/>
    <lineage>
        <taxon>Bacteria</taxon>
        <taxon>Pseudomonadati</taxon>
        <taxon>Pseudomonadota</taxon>
        <taxon>Alphaproteobacteria</taxon>
        <taxon>Hyphomicrobiales</taxon>
        <taxon>Rhizobiaceae</taxon>
        <taxon>Hoeflea</taxon>
    </lineage>
</organism>
<dbReference type="RefSeq" id="WP_097106469.1">
    <property type="nucleotide sequence ID" value="NZ_OCPC01000001.1"/>
</dbReference>
<reference evidence="5" key="1">
    <citation type="submission" date="2017-08" db="EMBL/GenBank/DDBJ databases">
        <authorList>
            <person name="Varghese N."/>
            <person name="Submissions S."/>
        </authorList>
    </citation>
    <scope>NUCLEOTIDE SEQUENCE [LARGE SCALE GENOMIC DNA]</scope>
    <source>
        <strain evidence="5">KCTC 23107</strain>
    </source>
</reference>
<dbReference type="InterPro" id="IPR000182">
    <property type="entry name" value="GNAT_dom"/>
</dbReference>
<dbReference type="PANTHER" id="PTHR43877:SF2">
    <property type="entry name" value="AMINOALKYLPHOSPHONATE N-ACETYLTRANSFERASE-RELATED"/>
    <property type="match status" value="1"/>
</dbReference>
<proteinExistence type="predicted"/>